<feature type="region of interest" description="Disordered" evidence="1">
    <location>
        <begin position="33"/>
        <end position="106"/>
    </location>
</feature>
<reference evidence="2" key="2">
    <citation type="submission" date="2021-08" db="EMBL/GenBank/DDBJ databases">
        <authorList>
            <person name="Eriksson T."/>
        </authorList>
    </citation>
    <scope>NUCLEOTIDE SEQUENCE</scope>
    <source>
        <strain evidence="2">Stoneville</strain>
        <tissue evidence="2">Whole head</tissue>
    </source>
</reference>
<accession>A0A8J6LFT5</accession>
<comment type="caution">
    <text evidence="2">The sequence shown here is derived from an EMBL/GenBank/DDBJ whole genome shotgun (WGS) entry which is preliminary data.</text>
</comment>
<evidence type="ECO:0000313" key="3">
    <source>
        <dbReference type="Proteomes" id="UP000719412"/>
    </source>
</evidence>
<dbReference type="EMBL" id="JABDTM020012933">
    <property type="protein sequence ID" value="KAH0820070.1"/>
    <property type="molecule type" value="Genomic_DNA"/>
</dbReference>
<evidence type="ECO:0000256" key="1">
    <source>
        <dbReference type="SAM" id="MobiDB-lite"/>
    </source>
</evidence>
<reference evidence="2" key="1">
    <citation type="journal article" date="2020" name="J Insects Food Feed">
        <title>The yellow mealworm (Tenebrio molitor) genome: a resource for the emerging insects as food and feed industry.</title>
        <authorList>
            <person name="Eriksson T."/>
            <person name="Andere A."/>
            <person name="Kelstrup H."/>
            <person name="Emery V."/>
            <person name="Picard C."/>
        </authorList>
    </citation>
    <scope>NUCLEOTIDE SEQUENCE</scope>
    <source>
        <strain evidence="2">Stoneville</strain>
        <tissue evidence="2">Whole head</tissue>
    </source>
</reference>
<feature type="compositionally biased region" description="Basic and acidic residues" evidence="1">
    <location>
        <begin position="82"/>
        <end position="99"/>
    </location>
</feature>
<organism evidence="2 3">
    <name type="scientific">Tenebrio molitor</name>
    <name type="common">Yellow mealworm beetle</name>
    <dbReference type="NCBI Taxonomy" id="7067"/>
    <lineage>
        <taxon>Eukaryota</taxon>
        <taxon>Metazoa</taxon>
        <taxon>Ecdysozoa</taxon>
        <taxon>Arthropoda</taxon>
        <taxon>Hexapoda</taxon>
        <taxon>Insecta</taxon>
        <taxon>Pterygota</taxon>
        <taxon>Neoptera</taxon>
        <taxon>Endopterygota</taxon>
        <taxon>Coleoptera</taxon>
        <taxon>Polyphaga</taxon>
        <taxon>Cucujiformia</taxon>
        <taxon>Tenebrionidae</taxon>
        <taxon>Tenebrio</taxon>
    </lineage>
</organism>
<gene>
    <name evidence="2" type="ORF">GEV33_002721</name>
</gene>
<dbReference type="Proteomes" id="UP000719412">
    <property type="component" value="Unassembled WGS sequence"/>
</dbReference>
<evidence type="ECO:0000313" key="2">
    <source>
        <dbReference type="EMBL" id="KAH0820070.1"/>
    </source>
</evidence>
<dbReference type="AlphaFoldDB" id="A0A8J6LFT5"/>
<keyword evidence="3" id="KW-1185">Reference proteome</keyword>
<proteinExistence type="predicted"/>
<protein>
    <submittedName>
        <fullName evidence="2">Uncharacterized protein</fullName>
    </submittedName>
</protein>
<sequence length="106" mass="11895">MLVKNYCREETCAHDLKRIVSSFEIDAIQKPFKRAEDRRSTCSASVTKIEPGSSPPHQSSDPRSHNATKYLRVAPFLITRPGDGRDKIDRNSCAEEVGSRRPPLLA</sequence>
<feature type="compositionally biased region" description="Polar residues" evidence="1">
    <location>
        <begin position="55"/>
        <end position="67"/>
    </location>
</feature>
<name>A0A8J6LFT5_TENMO</name>